<dbReference type="Proteomes" id="UP000317046">
    <property type="component" value="Unassembled WGS sequence"/>
</dbReference>
<reference evidence="8" key="1">
    <citation type="submission" date="2019-06" db="EMBL/GenBank/DDBJ databases">
        <title>Whole genome shotgun sequence of Cellulomonas cellasea NBRC 3753.</title>
        <authorList>
            <person name="Hosoyama A."/>
            <person name="Uohara A."/>
            <person name="Ohji S."/>
            <person name="Ichikawa N."/>
        </authorList>
    </citation>
    <scope>NUCLEOTIDE SEQUENCE [LARGE SCALE GENOMIC DNA]</scope>
    <source>
        <strain evidence="8">NBRC 3753</strain>
    </source>
</reference>
<feature type="domain" description="OmpR/PhoB-type" evidence="7">
    <location>
        <begin position="91"/>
        <end position="196"/>
    </location>
</feature>
<dbReference type="InterPro" id="IPR016032">
    <property type="entry name" value="Sig_transdc_resp-reg_C-effctor"/>
</dbReference>
<dbReference type="GO" id="GO:0006355">
    <property type="term" value="P:regulation of DNA-templated transcription"/>
    <property type="evidence" value="ECO:0007669"/>
    <property type="project" value="InterPro"/>
</dbReference>
<dbReference type="PROSITE" id="PS50943">
    <property type="entry name" value="HTH_CROC1"/>
    <property type="match status" value="1"/>
</dbReference>
<protein>
    <submittedName>
        <fullName evidence="8">SARP family transcriptional regulator</fullName>
    </submittedName>
</protein>
<evidence type="ECO:0000256" key="2">
    <source>
        <dbReference type="ARBA" id="ARBA00023015"/>
    </source>
</evidence>
<dbReference type="SMART" id="SM00862">
    <property type="entry name" value="Trans_reg_C"/>
    <property type="match status" value="1"/>
</dbReference>
<proteinExistence type="inferred from homology"/>
<keyword evidence="9" id="KW-1185">Reference proteome</keyword>
<organism evidence="8 9">
    <name type="scientific">Cellulomonas cellasea</name>
    <dbReference type="NCBI Taxonomy" id="43670"/>
    <lineage>
        <taxon>Bacteria</taxon>
        <taxon>Bacillati</taxon>
        <taxon>Actinomycetota</taxon>
        <taxon>Actinomycetes</taxon>
        <taxon>Micrococcales</taxon>
        <taxon>Cellulomonadaceae</taxon>
        <taxon>Cellulomonas</taxon>
    </lineage>
</organism>
<feature type="DNA-binding region" description="OmpR/PhoB-type" evidence="5">
    <location>
        <begin position="91"/>
        <end position="196"/>
    </location>
</feature>
<evidence type="ECO:0000259" key="6">
    <source>
        <dbReference type="PROSITE" id="PS50943"/>
    </source>
</evidence>
<evidence type="ECO:0000256" key="3">
    <source>
        <dbReference type="ARBA" id="ARBA00023125"/>
    </source>
</evidence>
<dbReference type="PANTHER" id="PTHR35807:SF1">
    <property type="entry name" value="TRANSCRIPTIONAL REGULATOR REDD"/>
    <property type="match status" value="1"/>
</dbReference>
<dbReference type="Pfam" id="PF01381">
    <property type="entry name" value="HTH_3"/>
    <property type="match status" value="1"/>
</dbReference>
<name>A0A4Y3KTH7_9CELL</name>
<dbReference type="SUPFAM" id="SSF52540">
    <property type="entry name" value="P-loop containing nucleoside triphosphate hydrolases"/>
    <property type="match status" value="1"/>
</dbReference>
<dbReference type="SMART" id="SM01043">
    <property type="entry name" value="BTAD"/>
    <property type="match status" value="1"/>
</dbReference>
<evidence type="ECO:0000259" key="7">
    <source>
        <dbReference type="PROSITE" id="PS51755"/>
    </source>
</evidence>
<dbReference type="SUPFAM" id="SSF48452">
    <property type="entry name" value="TPR-like"/>
    <property type="match status" value="3"/>
</dbReference>
<dbReference type="GO" id="GO:0003677">
    <property type="term" value="F:DNA binding"/>
    <property type="evidence" value="ECO:0007669"/>
    <property type="project" value="UniProtKB-UniRule"/>
</dbReference>
<accession>A0A4Y3KTH7</accession>
<evidence type="ECO:0000313" key="9">
    <source>
        <dbReference type="Proteomes" id="UP000317046"/>
    </source>
</evidence>
<dbReference type="InterPro" id="IPR036388">
    <property type="entry name" value="WH-like_DNA-bd_sf"/>
</dbReference>
<gene>
    <name evidence="8" type="ORF">CCE01nite_11460</name>
</gene>
<dbReference type="SMART" id="SM00530">
    <property type="entry name" value="HTH_XRE"/>
    <property type="match status" value="1"/>
</dbReference>
<dbReference type="InterPro" id="IPR005158">
    <property type="entry name" value="BTAD"/>
</dbReference>
<sequence length="1169" mass="125643">MVLSGPLVVTEPVEQLATLLRKARVQAGLSQDEVARVSGLSVRGLRDLERGRVRKPREESLRRLFAVLGIHGSDRERILASVAQHPRPALAEQTSPLPSVTVDVLGALTLCRDGAEVPVSGSVPRAVLGLAALRLGRPVSREEIVDALWGDRPPATWVSQVHTAVGQLRRLLDPQHARGSRTGRLALARTGYVLDLEADAVDLHRFSRRFQGARAGVDGGARDEPPSEVAMEAALVTLDVALRDWRGPVLSGEPVGVRDQPVALAAAGQRLEAVLLLADLALRLRRADLAIEHLGPLARAEPYHEGLQARLILALAARGEQAAALESFAAVRRQLVTDLGIEPGPQLRYAQTLVLDGEHTRSLDPRFADSSTEAYRGPEPVQDDWTAPRMLPVDLPDYTGRDHELSLITDLLTCTGDGAAPPARRPVVAVAGMAGVGKTALIVRAAHRLAPAHPDGLLYVNLRGADDAPLRPADVLARFLRATGVNGPAIPQDAASREDMYRSRTAQRRLLVVLDNASSAAQLRPLLPGGTGCSVLVSARTRLSALEGARWIALDVLPSEQSLALLERVAGHDRVHTDRAGAEEIIHLCGNLPLAVRIAGARLAEHPRWPMSRLAAPLRQERQRLDQLTVGDLAVRASVEISYRDLRPRARQLFRLVSLLDSPDFPARVAGAVLGTPAAEALVPLTELVDANLVAETDPDEAGQLRYRFHDLVRLYARERAEAEDGAEVTQTAVRRALGAWLTLAERFARDVPGPCYAALAGCAERPDLADLTDFAHVDPLRWFDAEQAALRAGVLQACRGGLDELAYELAGSLEKYFDLRGMYEEWRATNEQVLRLCHARGNVRGEAVMLRGLIDVRTWNTSHHGDDGRDGSGTAMGRMLTDALRLAEMFERLEEPRGRSDAEVAVAWGYCAAGEVDEGLRHAGRALDLAAGAGHVGGVARAQVALALAGHVTPGGGARALHHLEKALVAARALGNARYEASVLQFLGMTYGAMGDAARSGACLDESLAISRRYSDRFTEALTMLALARLHLTTADPRARSEIETALALGRRFAMPHHVAGALTLLGQQALASGDAPEAVACLGEAVDLWRTRGWPRYLAEALTACGAAHREVGDPEAAQRCWTEAADLFTTLSDEEAANQVRDLLTRGTATPLASPVAVPSSGHQLE</sequence>
<dbReference type="CDD" id="cd00093">
    <property type="entry name" value="HTH_XRE"/>
    <property type="match status" value="1"/>
</dbReference>
<evidence type="ECO:0000256" key="4">
    <source>
        <dbReference type="ARBA" id="ARBA00023163"/>
    </source>
</evidence>
<evidence type="ECO:0000256" key="5">
    <source>
        <dbReference type="PROSITE-ProRule" id="PRU01091"/>
    </source>
</evidence>
<dbReference type="Gene3D" id="1.10.10.10">
    <property type="entry name" value="Winged helix-like DNA-binding domain superfamily/Winged helix DNA-binding domain"/>
    <property type="match status" value="1"/>
</dbReference>
<dbReference type="SUPFAM" id="SSF47413">
    <property type="entry name" value="lambda repressor-like DNA-binding domains"/>
    <property type="match status" value="1"/>
</dbReference>
<feature type="domain" description="HTH cro/C1-type" evidence="6">
    <location>
        <begin position="20"/>
        <end position="75"/>
    </location>
</feature>
<dbReference type="PRINTS" id="PR00364">
    <property type="entry name" value="DISEASERSIST"/>
</dbReference>
<dbReference type="AlphaFoldDB" id="A0A4Y3KTH7"/>
<keyword evidence="2" id="KW-0805">Transcription regulation</keyword>
<dbReference type="Gene3D" id="3.40.50.300">
    <property type="entry name" value="P-loop containing nucleotide triphosphate hydrolases"/>
    <property type="match status" value="1"/>
</dbReference>
<evidence type="ECO:0000256" key="1">
    <source>
        <dbReference type="ARBA" id="ARBA00005820"/>
    </source>
</evidence>
<evidence type="ECO:0000313" key="8">
    <source>
        <dbReference type="EMBL" id="GEA87197.1"/>
    </source>
</evidence>
<dbReference type="SMART" id="SM00028">
    <property type="entry name" value="TPR"/>
    <property type="match status" value="3"/>
</dbReference>
<dbReference type="InterPro" id="IPR001867">
    <property type="entry name" value="OmpR/PhoB-type_DNA-bd"/>
</dbReference>
<dbReference type="InterPro" id="IPR051677">
    <property type="entry name" value="AfsR-DnrI-RedD_regulator"/>
</dbReference>
<dbReference type="Gene3D" id="1.10.260.40">
    <property type="entry name" value="lambda repressor-like DNA-binding domains"/>
    <property type="match status" value="1"/>
</dbReference>
<dbReference type="InterPro" id="IPR011990">
    <property type="entry name" value="TPR-like_helical_dom_sf"/>
</dbReference>
<keyword evidence="3 5" id="KW-0238">DNA-binding</keyword>
<keyword evidence="4" id="KW-0804">Transcription</keyword>
<dbReference type="SUPFAM" id="SSF46894">
    <property type="entry name" value="C-terminal effector domain of the bipartite response regulators"/>
    <property type="match status" value="1"/>
</dbReference>
<dbReference type="PANTHER" id="PTHR35807">
    <property type="entry name" value="TRANSCRIPTIONAL REGULATOR REDD-RELATED"/>
    <property type="match status" value="1"/>
</dbReference>
<dbReference type="InterPro" id="IPR027417">
    <property type="entry name" value="P-loop_NTPase"/>
</dbReference>
<dbReference type="PROSITE" id="PS51755">
    <property type="entry name" value="OMPR_PHOB"/>
    <property type="match status" value="1"/>
</dbReference>
<dbReference type="Gene3D" id="1.25.40.10">
    <property type="entry name" value="Tetratricopeptide repeat domain"/>
    <property type="match status" value="3"/>
</dbReference>
<comment type="similarity">
    <text evidence="1">Belongs to the AfsR/DnrI/RedD regulatory family.</text>
</comment>
<dbReference type="EMBL" id="BJLR01000012">
    <property type="protein sequence ID" value="GEA87197.1"/>
    <property type="molecule type" value="Genomic_DNA"/>
</dbReference>
<dbReference type="InterPro" id="IPR010982">
    <property type="entry name" value="Lambda_DNA-bd_dom_sf"/>
</dbReference>
<comment type="caution">
    <text evidence="8">The sequence shown here is derived from an EMBL/GenBank/DDBJ whole genome shotgun (WGS) entry which is preliminary data.</text>
</comment>
<dbReference type="Pfam" id="PF03704">
    <property type="entry name" value="BTAD"/>
    <property type="match status" value="1"/>
</dbReference>
<dbReference type="GO" id="GO:0043531">
    <property type="term" value="F:ADP binding"/>
    <property type="evidence" value="ECO:0007669"/>
    <property type="project" value="InterPro"/>
</dbReference>
<dbReference type="InterPro" id="IPR001387">
    <property type="entry name" value="Cro/C1-type_HTH"/>
</dbReference>
<dbReference type="GO" id="GO:0000160">
    <property type="term" value="P:phosphorelay signal transduction system"/>
    <property type="evidence" value="ECO:0007669"/>
    <property type="project" value="InterPro"/>
</dbReference>
<dbReference type="InterPro" id="IPR019734">
    <property type="entry name" value="TPR_rpt"/>
</dbReference>